<dbReference type="AlphaFoldDB" id="A0A1G5Q2W4"/>
<feature type="domain" description="Serine aminopeptidase S33" evidence="1">
    <location>
        <begin position="49"/>
        <end position="144"/>
    </location>
</feature>
<name>A0A1G5Q2W4_9RHOB</name>
<dbReference type="InterPro" id="IPR022742">
    <property type="entry name" value="Hydrolase_4"/>
</dbReference>
<dbReference type="InterPro" id="IPR036102">
    <property type="entry name" value="OsmC/Ohrsf"/>
</dbReference>
<dbReference type="SUPFAM" id="SSF82784">
    <property type="entry name" value="OsmC-like"/>
    <property type="match status" value="1"/>
</dbReference>
<dbReference type="InterPro" id="IPR003718">
    <property type="entry name" value="OsmC/Ohr_fam"/>
</dbReference>
<gene>
    <name evidence="2" type="ORF">SAMN04488118_102492</name>
</gene>
<dbReference type="Gene3D" id="3.40.50.1820">
    <property type="entry name" value="alpha/beta hydrolase"/>
    <property type="match status" value="1"/>
</dbReference>
<dbReference type="SUPFAM" id="SSF53474">
    <property type="entry name" value="alpha/beta-Hydrolases"/>
    <property type="match status" value="1"/>
</dbReference>
<dbReference type="Pfam" id="PF12146">
    <property type="entry name" value="Hydrolase_4"/>
    <property type="match status" value="1"/>
</dbReference>
<evidence type="ECO:0000313" key="2">
    <source>
        <dbReference type="EMBL" id="SCZ55886.1"/>
    </source>
</evidence>
<protein>
    <submittedName>
        <fullName evidence="2">Putative redox protein</fullName>
    </submittedName>
</protein>
<keyword evidence="3" id="KW-1185">Reference proteome</keyword>
<dbReference type="InterPro" id="IPR015946">
    <property type="entry name" value="KH_dom-like_a/b"/>
</dbReference>
<proteinExistence type="predicted"/>
<dbReference type="RefSeq" id="WP_090216859.1">
    <property type="nucleotide sequence ID" value="NZ_CANMPF010000001.1"/>
</dbReference>
<dbReference type="Pfam" id="PF02566">
    <property type="entry name" value="OsmC"/>
    <property type="match status" value="1"/>
</dbReference>
<dbReference type="Gene3D" id="3.30.300.20">
    <property type="match status" value="1"/>
</dbReference>
<dbReference type="Proteomes" id="UP000198767">
    <property type="component" value="Unassembled WGS sequence"/>
</dbReference>
<dbReference type="OrthoDB" id="9789573at2"/>
<evidence type="ECO:0000259" key="1">
    <source>
        <dbReference type="Pfam" id="PF12146"/>
    </source>
</evidence>
<dbReference type="PANTHER" id="PTHR39624:SF2">
    <property type="entry name" value="OSMC-LIKE PROTEIN"/>
    <property type="match status" value="1"/>
</dbReference>
<organism evidence="2 3">
    <name type="scientific">Epibacterium ulvae</name>
    <dbReference type="NCBI Taxonomy" id="1156985"/>
    <lineage>
        <taxon>Bacteria</taxon>
        <taxon>Pseudomonadati</taxon>
        <taxon>Pseudomonadota</taxon>
        <taxon>Alphaproteobacteria</taxon>
        <taxon>Rhodobacterales</taxon>
        <taxon>Roseobacteraceae</taxon>
        <taxon>Epibacterium</taxon>
    </lineage>
</organism>
<dbReference type="EMBL" id="FMWG01000002">
    <property type="protein sequence ID" value="SCZ55886.1"/>
    <property type="molecule type" value="Genomic_DNA"/>
</dbReference>
<evidence type="ECO:0000313" key="3">
    <source>
        <dbReference type="Proteomes" id="UP000198767"/>
    </source>
</evidence>
<sequence>MPTERISFPGHAGLNLAARLDLPEGPVLATALFAHYFTGSKDNAAARRISSRLAAMGIAVLRFDFTGLGQSCGDFADTSFTTNVQDLVAAAAYLRSRDMEPSLLIGHSLGGAAVLRAKQNLPSVKGVVTLGTPSDPGHVAHHFEKALPEIKEKGQAEVCLGGRPFVISKEFVDDICGTHLKEAVPNLDAALLIMHAPLDATVSIDNAAEIFGMAKHPKSFVTLDDADHLITRASDAEYAAEVISAWAARYVDLTPPAPPPGAPEGVLRVTEADPTGFMQHIQSGPHHHTIADEPLAYGGTNKGMTPYGFVSAGLGACTAMTVRMYARRKNWPLDDVSVEVSHNKVHAHDAGPEGSTKLDQFTRTLHLSGALDEEQRARLLEIADKCPVHRTLEASANVVTELKDSAGFED</sequence>
<dbReference type="STRING" id="1156985.SAMN04488118_102492"/>
<accession>A0A1G5Q2W4</accession>
<dbReference type="PANTHER" id="PTHR39624">
    <property type="entry name" value="PROTEIN INVOLVED IN RIMO-MEDIATED BETA-METHYLTHIOLATION OF RIBOSOMAL PROTEIN S12 YCAO"/>
    <property type="match status" value="1"/>
</dbReference>
<dbReference type="InterPro" id="IPR029058">
    <property type="entry name" value="AB_hydrolase_fold"/>
</dbReference>
<reference evidence="2 3" key="1">
    <citation type="submission" date="2016-10" db="EMBL/GenBank/DDBJ databases">
        <authorList>
            <person name="de Groot N.N."/>
        </authorList>
    </citation>
    <scope>NUCLEOTIDE SEQUENCE [LARGE SCALE GENOMIC DNA]</scope>
    <source>
        <strain evidence="2 3">U95</strain>
    </source>
</reference>